<accession>A0A166BF25</accession>
<feature type="compositionally biased region" description="Basic and acidic residues" evidence="1">
    <location>
        <begin position="727"/>
        <end position="738"/>
    </location>
</feature>
<gene>
    <name evidence="2" type="ORF">SISSUDRAFT_74789</name>
</gene>
<feature type="compositionally biased region" description="Polar residues" evidence="1">
    <location>
        <begin position="497"/>
        <end position="511"/>
    </location>
</feature>
<feature type="compositionally biased region" description="Basic and acidic residues" evidence="1">
    <location>
        <begin position="482"/>
        <end position="493"/>
    </location>
</feature>
<evidence type="ECO:0000313" key="2">
    <source>
        <dbReference type="EMBL" id="KZT36305.1"/>
    </source>
</evidence>
<evidence type="ECO:0000256" key="1">
    <source>
        <dbReference type="SAM" id="MobiDB-lite"/>
    </source>
</evidence>
<feature type="compositionally biased region" description="Low complexity" evidence="1">
    <location>
        <begin position="370"/>
        <end position="379"/>
    </location>
</feature>
<feature type="region of interest" description="Disordered" evidence="1">
    <location>
        <begin position="458"/>
        <end position="650"/>
    </location>
</feature>
<feature type="compositionally biased region" description="Polar residues" evidence="1">
    <location>
        <begin position="336"/>
        <end position="346"/>
    </location>
</feature>
<feature type="compositionally biased region" description="Low complexity" evidence="1">
    <location>
        <begin position="32"/>
        <end position="67"/>
    </location>
</feature>
<feature type="compositionally biased region" description="Low complexity" evidence="1">
    <location>
        <begin position="208"/>
        <end position="229"/>
    </location>
</feature>
<feature type="compositionally biased region" description="Polar residues" evidence="1">
    <location>
        <begin position="279"/>
        <end position="290"/>
    </location>
</feature>
<dbReference type="EMBL" id="KV428111">
    <property type="protein sequence ID" value="KZT36305.1"/>
    <property type="molecule type" value="Genomic_DNA"/>
</dbReference>
<feature type="region of interest" description="Disordered" evidence="1">
    <location>
        <begin position="688"/>
        <end position="738"/>
    </location>
</feature>
<protein>
    <submittedName>
        <fullName evidence="2">Uncharacterized protein</fullName>
    </submittedName>
</protein>
<proteinExistence type="predicted"/>
<dbReference type="AlphaFoldDB" id="A0A166BF25"/>
<evidence type="ECO:0000313" key="3">
    <source>
        <dbReference type="Proteomes" id="UP000076798"/>
    </source>
</evidence>
<feature type="compositionally biased region" description="Low complexity" evidence="1">
    <location>
        <begin position="78"/>
        <end position="92"/>
    </location>
</feature>
<dbReference type="Proteomes" id="UP000076798">
    <property type="component" value="Unassembled WGS sequence"/>
</dbReference>
<name>A0A166BF25_9AGAM</name>
<feature type="compositionally biased region" description="Pro residues" evidence="1">
    <location>
        <begin position="320"/>
        <end position="334"/>
    </location>
</feature>
<feature type="compositionally biased region" description="Basic residues" evidence="1">
    <location>
        <begin position="1"/>
        <end position="11"/>
    </location>
</feature>
<feature type="region of interest" description="Disordered" evidence="1">
    <location>
        <begin position="174"/>
        <end position="399"/>
    </location>
</feature>
<sequence>MTFIRSPRRQQRSTSGAKRPRPISTSPPRLGDSCSQSQFESQSDFESQTDYTQSQSQSPQSPSSSPPANLHLSPPPISLGSHGSLTPPSSSSDEPRPKTPRTPKARTASWRLANPYAADDDDSPSPSPPRHGSPGSKPSFRRTSGHEHHMSGHIVPHVRSPLHEVYHPVFVEDDDMTLSDHGGLKEKKDAETDDGSGSQIPLESPLDASMTSLSGSSYGSFGSAESASGHSRHPHHSNSLVSGFGDEQGYPSASGGEYPNNLHLHRSRTFPLPSPHAHGSQNPFDFSSSHYPHPAPLHATASEPILHPDQVYRSSHSPPRHNPTPSSPSIPPQPSNVRNQTSPSSSNDKDDALGLHLSPTLATPRPFDPLPSFDDLPPSGTQNRVEGVRDTTHPSQQENYIDPDQFFHFSQFSQHDEAALSSFILHPVENEFDFGSQSYGGMDESDAMRRRGPIRHMVATGGGRRHVPYADHGRSSVATPRESGRGSGDHEIGLRNTAPSSSSNFLQQSVTAAVGQLRPQDATPVHTAYHSGISPPPPKHASSSYNPFDALSSHAGYSNFDTDLPNHPHNSHSAFHNPIAHPNPDSNHDPDPFAYDPSSSFDGLELETPRGPTFDSFDAFDDDPPIEPPDSYTSAFKPHDDFDDETDVEQDDDFFDPLDEAGDISLYKYIKPSSGGRDDFALIGSGLGGDSWDVVGGSQRDRGPRDGHSFGDGEDEDDADGVVLTPRARDHRELHVGS</sequence>
<reference evidence="2 3" key="1">
    <citation type="journal article" date="2016" name="Mol. Biol. Evol.">
        <title>Comparative Genomics of Early-Diverging Mushroom-Forming Fungi Provides Insights into the Origins of Lignocellulose Decay Capabilities.</title>
        <authorList>
            <person name="Nagy L.G."/>
            <person name="Riley R."/>
            <person name="Tritt A."/>
            <person name="Adam C."/>
            <person name="Daum C."/>
            <person name="Floudas D."/>
            <person name="Sun H."/>
            <person name="Yadav J.S."/>
            <person name="Pangilinan J."/>
            <person name="Larsson K.H."/>
            <person name="Matsuura K."/>
            <person name="Barry K."/>
            <person name="Labutti K."/>
            <person name="Kuo R."/>
            <person name="Ohm R.A."/>
            <person name="Bhattacharya S.S."/>
            <person name="Shirouzu T."/>
            <person name="Yoshinaga Y."/>
            <person name="Martin F.M."/>
            <person name="Grigoriev I.V."/>
            <person name="Hibbett D.S."/>
        </authorList>
    </citation>
    <scope>NUCLEOTIDE SEQUENCE [LARGE SCALE GENOMIC DNA]</scope>
    <source>
        <strain evidence="2 3">HHB10207 ss-3</strain>
    </source>
</reference>
<organism evidence="2 3">
    <name type="scientific">Sistotremastrum suecicum HHB10207 ss-3</name>
    <dbReference type="NCBI Taxonomy" id="1314776"/>
    <lineage>
        <taxon>Eukaryota</taxon>
        <taxon>Fungi</taxon>
        <taxon>Dikarya</taxon>
        <taxon>Basidiomycota</taxon>
        <taxon>Agaricomycotina</taxon>
        <taxon>Agaricomycetes</taxon>
        <taxon>Sistotremastrales</taxon>
        <taxon>Sistotremastraceae</taxon>
        <taxon>Sistotremastrum</taxon>
    </lineage>
</organism>
<feature type="compositionally biased region" description="Basic and acidic residues" evidence="1">
    <location>
        <begin position="699"/>
        <end position="711"/>
    </location>
</feature>
<feature type="region of interest" description="Disordered" evidence="1">
    <location>
        <begin position="1"/>
        <end position="159"/>
    </location>
</feature>
<feature type="compositionally biased region" description="Acidic residues" evidence="1">
    <location>
        <begin position="641"/>
        <end position="650"/>
    </location>
</feature>
<keyword evidence="3" id="KW-1185">Reference proteome</keyword>